<dbReference type="SUPFAM" id="SSF48371">
    <property type="entry name" value="ARM repeat"/>
    <property type="match status" value="1"/>
</dbReference>
<reference evidence="2 3" key="1">
    <citation type="submission" date="2020-04" db="EMBL/GenBank/DDBJ databases">
        <title>Perkinsus chesapeaki whole genome sequence.</title>
        <authorList>
            <person name="Bogema D.R."/>
        </authorList>
    </citation>
    <scope>NUCLEOTIDE SEQUENCE [LARGE SCALE GENOMIC DNA]</scope>
    <source>
        <strain evidence="2">ATCC PRA-425</strain>
    </source>
</reference>
<name>A0A7J6L0T2_PERCH</name>
<protein>
    <submittedName>
        <fullName evidence="2">Uncharacterized protein</fullName>
    </submittedName>
</protein>
<comment type="caution">
    <text evidence="2">The sequence shown here is derived from an EMBL/GenBank/DDBJ whole genome shotgun (WGS) entry which is preliminary data.</text>
</comment>
<sequence length="1092" mass="117999">MTRTIPRERHALGDEIKRVDSTVTKNLQEAEFVGDPRPLLFCLLDCLQDADSSDGAEPQVVDAIFAAIGGMCRNGEVLNVLDGCFSYIDRSQCRITGPPHKSRVLETVSRVVLPRVEREDDEIPKGRIVELVGIVVNEISNNSESSLLSACASVLSQLARINLDCVLVEIFSRADTVGSSKANVYIDALVEICGNCAESDGFKHLHATEIIRITDDLDSSTRHVSTLIAGVCKRVVDASDTEFPKKVNGCQWLHEDPVAFKVVKAAFDRLMGRITQDVESGVLSNALKIDIPECSARLEAAGRLLLFLLDRSPTAVVGSIAVIQKACLIWLGSLLKIRPPKGTLSSCQIAPVLSGVRILAASGKAFADRESLLELQDLLVSLVQSNRPLAVLPGAFTPAGIDSIAVVDEVLETWVSLGGEQCMSYLLDKKGLAEPSQPHTPSDRCVALLCMRACAVAGLATSLLGPTLDMLCRETRPPASSECTTVPVEVLCLVEVLSVMGARMAPLPVLYDYLLSLVCLTDSDCEREVALTAGQRLMKRFSTSGGSTTTDWPRRERDGMTVVWRTVRKRALDVLLEQARRQDQDQQSLHASAVLYDRLMALLLSGTCDREHQLDKACLVMSKLISSNNWRELVTPLGVAKGCHLLIWLLSALADEGLNELGETPRRPLPDLSARRNIVNALRSLAASIHGDLKTMWESPFSRLSELESGSRSSGEELELFFSQLSVGSDADDEPIYAEAVCDYITKSLLPRLASLATVPAPLEQEPLTPRSTLDEGDQTTTSAAGASLAECDGELEFPSTEVRAADRASALDATTGTAFLLLGVAASHIPSIVKMAEYVDKWILLTSKFPSSSQNGGTSSSAVLLARPQGRRGLAKALGKLAGVHFDHITDLIRRAASSQVATRRPSAFAIFDNTELLQQGEWVRATVNASLGYCAAFAPSPRALQRRLRAFFLEPLLTALKEERKATPLAAAIRGIKLTADGLMRADAEGNGNHELELDPSLALLRDELVVALLPFLLQPVISNSAVSSAAWKLDGGRSLSSSASILRTEHNSMGMLLCDVLQCVASLIALPLDLQPRIFAQARSTEAQR</sequence>
<evidence type="ECO:0000313" key="2">
    <source>
        <dbReference type="EMBL" id="KAF4652401.1"/>
    </source>
</evidence>
<dbReference type="AlphaFoldDB" id="A0A7J6L0T2"/>
<gene>
    <name evidence="2" type="ORF">FOL47_011098</name>
</gene>
<organism evidence="2 3">
    <name type="scientific">Perkinsus chesapeaki</name>
    <name type="common">Clam parasite</name>
    <name type="synonym">Perkinsus andrewsi</name>
    <dbReference type="NCBI Taxonomy" id="330153"/>
    <lineage>
        <taxon>Eukaryota</taxon>
        <taxon>Sar</taxon>
        <taxon>Alveolata</taxon>
        <taxon>Perkinsozoa</taxon>
        <taxon>Perkinsea</taxon>
        <taxon>Perkinsida</taxon>
        <taxon>Perkinsidae</taxon>
        <taxon>Perkinsus</taxon>
    </lineage>
</organism>
<proteinExistence type="predicted"/>
<evidence type="ECO:0000313" key="3">
    <source>
        <dbReference type="Proteomes" id="UP000591131"/>
    </source>
</evidence>
<dbReference type="InterPro" id="IPR016024">
    <property type="entry name" value="ARM-type_fold"/>
</dbReference>
<keyword evidence="3" id="KW-1185">Reference proteome</keyword>
<dbReference type="EMBL" id="JAAPAO010000929">
    <property type="protein sequence ID" value="KAF4652401.1"/>
    <property type="molecule type" value="Genomic_DNA"/>
</dbReference>
<evidence type="ECO:0000256" key="1">
    <source>
        <dbReference type="SAM" id="MobiDB-lite"/>
    </source>
</evidence>
<accession>A0A7J6L0T2</accession>
<feature type="region of interest" description="Disordered" evidence="1">
    <location>
        <begin position="764"/>
        <end position="788"/>
    </location>
</feature>
<dbReference type="Proteomes" id="UP000591131">
    <property type="component" value="Unassembled WGS sequence"/>
</dbReference>